<organism evidence="2 3">
    <name type="scientific">Paraprevotella xylaniphila YIT 11841</name>
    <dbReference type="NCBI Taxonomy" id="762982"/>
    <lineage>
        <taxon>Bacteria</taxon>
        <taxon>Pseudomonadati</taxon>
        <taxon>Bacteroidota</taxon>
        <taxon>Bacteroidia</taxon>
        <taxon>Bacteroidales</taxon>
        <taxon>Prevotellaceae</taxon>
        <taxon>Paraprevotella</taxon>
    </lineage>
</organism>
<keyword evidence="1" id="KW-1133">Transmembrane helix</keyword>
<dbReference type="AlphaFoldDB" id="F3QUN1"/>
<reference evidence="2 3" key="1">
    <citation type="submission" date="2011-02" db="EMBL/GenBank/DDBJ databases">
        <authorList>
            <person name="Weinstock G."/>
            <person name="Sodergren E."/>
            <person name="Clifton S."/>
            <person name="Fulton L."/>
            <person name="Fulton B."/>
            <person name="Courtney L."/>
            <person name="Fronick C."/>
            <person name="Harrison M."/>
            <person name="Strong C."/>
            <person name="Farmer C."/>
            <person name="Delahaunty K."/>
            <person name="Markovic C."/>
            <person name="Hall O."/>
            <person name="Minx P."/>
            <person name="Tomlinson C."/>
            <person name="Mitreva M."/>
            <person name="Hou S."/>
            <person name="Chen J."/>
            <person name="Wollam A."/>
            <person name="Pepin K.H."/>
            <person name="Johnson M."/>
            <person name="Bhonagiri V."/>
            <person name="Zhang X."/>
            <person name="Suruliraj S."/>
            <person name="Warren W."/>
            <person name="Chinwalla A."/>
            <person name="Mardis E.R."/>
            <person name="Wilson R.K."/>
        </authorList>
    </citation>
    <scope>NUCLEOTIDE SEQUENCE [LARGE SCALE GENOMIC DNA]</scope>
    <source>
        <strain evidence="2 3">YIT 11841</strain>
    </source>
</reference>
<dbReference type="HOGENOM" id="CLU_2956469_0_0_10"/>
<comment type="caution">
    <text evidence="2">The sequence shown here is derived from an EMBL/GenBank/DDBJ whole genome shotgun (WGS) entry which is preliminary data.</text>
</comment>
<dbReference type="Proteomes" id="UP000005546">
    <property type="component" value="Unassembled WGS sequence"/>
</dbReference>
<evidence type="ECO:0000313" key="2">
    <source>
        <dbReference type="EMBL" id="EGG53693.1"/>
    </source>
</evidence>
<evidence type="ECO:0000256" key="1">
    <source>
        <dbReference type="SAM" id="Phobius"/>
    </source>
</evidence>
<protein>
    <submittedName>
        <fullName evidence="2">Uncharacterized protein</fullName>
    </submittedName>
</protein>
<feature type="transmembrane region" description="Helical" evidence="1">
    <location>
        <begin position="40"/>
        <end position="57"/>
    </location>
</feature>
<accession>F3QUN1</accession>
<feature type="transmembrane region" description="Helical" evidence="1">
    <location>
        <begin position="9"/>
        <end position="28"/>
    </location>
</feature>
<dbReference type="STRING" id="762982.HMPREF9442_01904"/>
<name>F3QUN1_9BACT</name>
<proteinExistence type="predicted"/>
<evidence type="ECO:0000313" key="3">
    <source>
        <dbReference type="Proteomes" id="UP000005546"/>
    </source>
</evidence>
<gene>
    <name evidence="2" type="ORF">HMPREF9442_01904</name>
</gene>
<keyword evidence="3" id="KW-1185">Reference proteome</keyword>
<dbReference type="EMBL" id="AFBR01000053">
    <property type="protein sequence ID" value="EGG53693.1"/>
    <property type="molecule type" value="Genomic_DNA"/>
</dbReference>
<keyword evidence="1" id="KW-0812">Transmembrane</keyword>
<keyword evidence="1" id="KW-0472">Membrane</keyword>
<sequence length="59" mass="6935">MFVNKKDSGFIFININRFIFLYLIYMVYSTNLAKKLASAHLFFIIHSHFAVLHIIIAKT</sequence>